<evidence type="ECO:0000256" key="6">
    <source>
        <dbReference type="ARBA" id="ARBA00022840"/>
    </source>
</evidence>
<dbReference type="AlphaFoldDB" id="A0A832RUK6"/>
<dbReference type="FunFam" id="3.40.50.300:FF:000009">
    <property type="entry name" value="CTP synthase"/>
    <property type="match status" value="1"/>
</dbReference>
<evidence type="ECO:0000256" key="7">
    <source>
        <dbReference type="ARBA" id="ARBA00022842"/>
    </source>
</evidence>
<dbReference type="PANTHER" id="PTHR11550:SF0">
    <property type="entry name" value="CTP SYNTHASE-RELATED"/>
    <property type="match status" value="1"/>
</dbReference>
<dbReference type="Proteomes" id="UP000600363">
    <property type="component" value="Unassembled WGS sequence"/>
</dbReference>
<feature type="binding site" evidence="11">
    <location>
        <position position="224"/>
    </location>
    <ligand>
        <name>UTP</name>
        <dbReference type="ChEBI" id="CHEBI:46398"/>
    </ligand>
</feature>
<evidence type="ECO:0000256" key="8">
    <source>
        <dbReference type="ARBA" id="ARBA00022962"/>
    </source>
</evidence>
<keyword evidence="3 11" id="KW-0436">Ligase</keyword>
<dbReference type="GO" id="GO:0097268">
    <property type="term" value="C:cytoophidium"/>
    <property type="evidence" value="ECO:0007669"/>
    <property type="project" value="UniProtKB-ARBA"/>
</dbReference>
<feature type="region of interest" description="Amidoligase domain" evidence="11">
    <location>
        <begin position="1"/>
        <end position="267"/>
    </location>
</feature>
<feature type="binding site" evidence="11">
    <location>
        <begin position="188"/>
        <end position="193"/>
    </location>
    <ligand>
        <name>UTP</name>
        <dbReference type="ChEBI" id="CHEBI:46398"/>
    </ligand>
</feature>
<dbReference type="PANTHER" id="PTHR11550">
    <property type="entry name" value="CTP SYNTHASE"/>
    <property type="match status" value="1"/>
</dbReference>
<feature type="active site" evidence="11">
    <location>
        <position position="510"/>
    </location>
</feature>
<dbReference type="GO" id="GO:0019856">
    <property type="term" value="P:pyrimidine nucleobase biosynthetic process"/>
    <property type="evidence" value="ECO:0007669"/>
    <property type="project" value="TreeGrafter"/>
</dbReference>
<evidence type="ECO:0000256" key="10">
    <source>
        <dbReference type="ARBA" id="ARBA00047781"/>
    </source>
</evidence>
<dbReference type="EC" id="6.3.4.2" evidence="11"/>
<dbReference type="NCBIfam" id="NF003792">
    <property type="entry name" value="PRK05380.1"/>
    <property type="match status" value="1"/>
</dbReference>
<protein>
    <recommendedName>
        <fullName evidence="11">CTP synthase</fullName>
        <ecNumber evidence="11">6.3.4.2</ecNumber>
    </recommendedName>
    <alternativeName>
        <fullName evidence="11">Cytidine 5'-triphosphate synthase</fullName>
    </alternativeName>
    <alternativeName>
        <fullName evidence="11">Cytidine triphosphate synthetase</fullName>
        <shortName evidence="11">CTP synthetase</shortName>
        <shortName evidence="11">CTPS</shortName>
    </alternativeName>
    <alternativeName>
        <fullName evidence="11">UTP--ammonia ligase</fullName>
    </alternativeName>
</protein>
<feature type="binding site" evidence="11">
    <location>
        <position position="55"/>
    </location>
    <ligand>
        <name>L-glutamine</name>
        <dbReference type="ChEBI" id="CHEBI:58359"/>
    </ligand>
</feature>
<comment type="activity regulation">
    <text evidence="11">Allosterically activated by GTP, when glutamine is the substrate; GTP has no effect on the reaction when ammonia is the substrate. The allosteric effector GTP functions by stabilizing the protein conformation that binds the tetrahedral intermediate(s) formed during glutamine hydrolysis. Inhibited by the product CTP, via allosteric rather than competitive inhibition.</text>
</comment>
<evidence type="ECO:0000256" key="5">
    <source>
        <dbReference type="ARBA" id="ARBA00022741"/>
    </source>
</evidence>
<dbReference type="Gene3D" id="3.40.50.300">
    <property type="entry name" value="P-loop containing nucleotide triphosphate hydrolases"/>
    <property type="match status" value="1"/>
</dbReference>
<dbReference type="InterPro" id="IPR027417">
    <property type="entry name" value="P-loop_NTPase"/>
</dbReference>
<keyword evidence="7 11" id="KW-0460">Magnesium</keyword>
<accession>A0A832RUK6</accession>
<evidence type="ECO:0000256" key="11">
    <source>
        <dbReference type="HAMAP-Rule" id="MF_01227"/>
    </source>
</evidence>
<feature type="binding site" evidence="11">
    <location>
        <position position="72"/>
    </location>
    <ligand>
        <name>ATP</name>
        <dbReference type="ChEBI" id="CHEBI:30616"/>
    </ligand>
</feature>
<evidence type="ECO:0000256" key="9">
    <source>
        <dbReference type="ARBA" id="ARBA00022975"/>
    </source>
</evidence>
<dbReference type="InterPro" id="IPR004468">
    <property type="entry name" value="CTP_synthase"/>
</dbReference>
<feature type="binding site" evidence="11">
    <location>
        <begin position="15"/>
        <end position="20"/>
    </location>
    <ligand>
        <name>ATP</name>
        <dbReference type="ChEBI" id="CHEBI:30616"/>
    </ligand>
</feature>
<dbReference type="Pfam" id="PF06418">
    <property type="entry name" value="CTP_synth_N"/>
    <property type="match status" value="1"/>
</dbReference>
<feature type="binding site" evidence="11">
    <location>
        <begin position="188"/>
        <end position="193"/>
    </location>
    <ligand>
        <name>CTP</name>
        <dbReference type="ChEBI" id="CHEBI:37563"/>
        <note>allosteric inhibitor</note>
    </ligand>
</feature>
<feature type="active site" evidence="11">
    <location>
        <position position="508"/>
    </location>
</feature>
<comment type="caution">
    <text evidence="14">The sequence shown here is derived from an EMBL/GenBank/DDBJ whole genome shotgun (WGS) entry which is preliminary data.</text>
</comment>
<dbReference type="InterPro" id="IPR029062">
    <property type="entry name" value="Class_I_gatase-like"/>
</dbReference>
<comment type="catalytic activity">
    <reaction evidence="11">
        <text>L-glutamine + H2O = L-glutamate + NH4(+)</text>
        <dbReference type="Rhea" id="RHEA:15889"/>
        <dbReference type="ChEBI" id="CHEBI:15377"/>
        <dbReference type="ChEBI" id="CHEBI:28938"/>
        <dbReference type="ChEBI" id="CHEBI:29985"/>
        <dbReference type="ChEBI" id="CHEBI:58359"/>
    </reaction>
</comment>
<keyword evidence="5 11" id="KW-0547">Nucleotide-binding</keyword>
<name>A0A832RUK6_9EURY</name>
<dbReference type="InterPro" id="IPR017926">
    <property type="entry name" value="GATASE"/>
</dbReference>
<evidence type="ECO:0000256" key="4">
    <source>
        <dbReference type="ARBA" id="ARBA00022723"/>
    </source>
</evidence>
<reference evidence="14" key="1">
    <citation type="journal article" date="2020" name="bioRxiv">
        <title>A rank-normalized archaeal taxonomy based on genome phylogeny resolves widespread incomplete and uneven classifications.</title>
        <authorList>
            <person name="Rinke C."/>
            <person name="Chuvochina M."/>
            <person name="Mussig A.J."/>
            <person name="Chaumeil P.-A."/>
            <person name="Waite D.W."/>
            <person name="Whitman W.B."/>
            <person name="Parks D.H."/>
            <person name="Hugenholtz P."/>
        </authorList>
    </citation>
    <scope>NUCLEOTIDE SEQUENCE</scope>
    <source>
        <strain evidence="14">UBA12518</strain>
    </source>
</reference>
<evidence type="ECO:0000259" key="13">
    <source>
        <dbReference type="Pfam" id="PF06418"/>
    </source>
</evidence>
<feature type="binding site" evidence="11">
    <location>
        <position position="14"/>
    </location>
    <ligand>
        <name>CTP</name>
        <dbReference type="ChEBI" id="CHEBI:37563"/>
        <note>allosteric inhibitor</note>
    </ligand>
</feature>
<comment type="subunit">
    <text evidence="11">Homotetramer.</text>
</comment>
<comment type="pathway">
    <text evidence="1 11">Pyrimidine metabolism; CTP biosynthesis via de novo pathway; CTP from UDP: step 2/2.</text>
</comment>
<dbReference type="CDD" id="cd01746">
    <property type="entry name" value="GATase1_CTP_Synthase"/>
    <property type="match status" value="1"/>
</dbReference>
<feature type="domain" description="Glutamine amidotransferase" evidence="12">
    <location>
        <begin position="307"/>
        <end position="527"/>
    </location>
</feature>
<feature type="binding site" evidence="11">
    <location>
        <position position="72"/>
    </location>
    <ligand>
        <name>Mg(2+)</name>
        <dbReference type="ChEBI" id="CHEBI:18420"/>
    </ligand>
</feature>
<feature type="binding site" evidence="11">
    <location>
        <begin position="149"/>
        <end position="151"/>
    </location>
    <ligand>
        <name>CTP</name>
        <dbReference type="ChEBI" id="CHEBI:37563"/>
        <note>allosteric inhibitor</note>
    </ligand>
</feature>
<feature type="binding site" evidence="11">
    <location>
        <position position="409"/>
    </location>
    <ligand>
        <name>L-glutamine</name>
        <dbReference type="ChEBI" id="CHEBI:58359"/>
    </ligand>
</feature>
<dbReference type="FunFam" id="3.40.50.880:FF:000002">
    <property type="entry name" value="CTP synthase"/>
    <property type="match status" value="1"/>
</dbReference>
<comment type="caution">
    <text evidence="11">Lacks conserved residue(s) required for the propagation of feature annotation.</text>
</comment>
<dbReference type="CDD" id="cd03113">
    <property type="entry name" value="CTPS_N"/>
    <property type="match status" value="1"/>
</dbReference>
<comment type="function">
    <text evidence="11">Catalyzes the ATP-dependent amination of UTP to CTP with either L-glutamine or ammonia as the source of nitrogen. Regulates intracellular CTP levels through interactions with the four ribonucleotide triphosphates.</text>
</comment>
<keyword evidence="4 11" id="KW-0479">Metal-binding</keyword>
<evidence type="ECO:0000256" key="1">
    <source>
        <dbReference type="ARBA" id="ARBA00005171"/>
    </source>
</evidence>
<dbReference type="UniPathway" id="UPA00159">
    <property type="reaction ID" value="UER00277"/>
</dbReference>
<feature type="binding site" evidence="11">
    <location>
        <position position="465"/>
    </location>
    <ligand>
        <name>L-glutamine</name>
        <dbReference type="ChEBI" id="CHEBI:58359"/>
    </ligand>
</feature>
<dbReference type="Pfam" id="PF00117">
    <property type="entry name" value="GATase"/>
    <property type="match status" value="1"/>
</dbReference>
<dbReference type="PROSITE" id="PS51273">
    <property type="entry name" value="GATASE_TYPE_1"/>
    <property type="match status" value="1"/>
</dbReference>
<dbReference type="InterPro" id="IPR033828">
    <property type="entry name" value="GATase1_CTP_Synthase"/>
</dbReference>
<sequence>MSVKYIVVTGGVMSGLGKGITTASIGRLLKNRGYSVSAIKIDPYINVDAGTMSPYQHGEVFVLGDGGEVDPDLGNYERFLDVELTREHNITTGKVYQSVIAKERRGDYLGKTVQIIPHITDEIKSQIRQVAKRSGAEVCLIEIGGTVGDIESMPFLEAIRQMKMEERKEDMLLVHVTLVPTDAQGEQKTKPTQHSVKELRELGLHADLIVARCHQPLKEETKKKIALFCNVPQKAVISAVDVDDVYRVPSVLEQEGMFDCLRTLLGLKPRDVKDTSWDGVIAELDALKSNGRLKQPRIAIVGKYTHFVDTYISIREAIKHAAMACKCVPHLSWIEAESLENGDVDVLRGYDGILVPGGFGSRGTEGKIRAIQYAREHDIPYLGLCLGMQLAVVEFARNVVGWKDAASSEWGESAHPVIDLLPEQKNAEGLGGTMRLGNYEIEIAEGTLAHRIYGTKKIVERHRHRYEVNPKYIPILREKGIVFSGWHHNRMELMELPQNRFFIASQFHPEFRSRPGKPAPMFRAFLEAML</sequence>
<feature type="active site" description="Nucleophile; for glutamine hydrolysis" evidence="11">
    <location>
        <position position="385"/>
    </location>
</feature>
<feature type="binding site" evidence="11">
    <location>
        <position position="14"/>
    </location>
    <ligand>
        <name>UTP</name>
        <dbReference type="ChEBI" id="CHEBI:46398"/>
    </ligand>
</feature>
<dbReference type="EMBL" id="DUIH01000002">
    <property type="protein sequence ID" value="HIH69120.1"/>
    <property type="molecule type" value="Genomic_DNA"/>
</dbReference>
<evidence type="ECO:0000259" key="12">
    <source>
        <dbReference type="Pfam" id="PF00117"/>
    </source>
</evidence>
<feature type="binding site" evidence="11">
    <location>
        <position position="358"/>
    </location>
    <ligand>
        <name>L-glutamine</name>
        <dbReference type="ChEBI" id="CHEBI:58359"/>
    </ligand>
</feature>
<comment type="miscellaneous">
    <text evidence="11">CTPSs have evolved a hybrid strategy for distinguishing between UTP and CTP. The overlapping regions of the product feedback inhibitory and substrate sites recognize a common feature in both compounds, the triphosphate moiety. To differentiate isosteric substrate and product pyrimidine rings, an additional pocket far from the expected kinase/ligase catalytic site, specifically recognizes the cytosine and ribose portions of the product inhibitor.</text>
</comment>
<evidence type="ECO:0000256" key="3">
    <source>
        <dbReference type="ARBA" id="ARBA00022598"/>
    </source>
</evidence>
<keyword evidence="9 11" id="KW-0665">Pyrimidine biosynthesis</keyword>
<evidence type="ECO:0000256" key="2">
    <source>
        <dbReference type="ARBA" id="ARBA00007533"/>
    </source>
</evidence>
<dbReference type="GO" id="GO:0005524">
    <property type="term" value="F:ATP binding"/>
    <property type="evidence" value="ECO:0007669"/>
    <property type="project" value="UniProtKB-KW"/>
</dbReference>
<gene>
    <name evidence="11 14" type="primary">pyrG</name>
    <name evidence="14" type="ORF">HA299_00625</name>
</gene>
<dbReference type="SUPFAM" id="SSF52540">
    <property type="entry name" value="P-loop containing nucleoside triphosphate hydrolases"/>
    <property type="match status" value="1"/>
</dbReference>
<dbReference type="GO" id="GO:0044210">
    <property type="term" value="P:'de novo' CTP biosynthetic process"/>
    <property type="evidence" value="ECO:0007669"/>
    <property type="project" value="UniProtKB-UniRule"/>
</dbReference>
<feature type="binding site" evidence="11">
    <location>
        <begin position="386"/>
        <end position="389"/>
    </location>
    <ligand>
        <name>L-glutamine</name>
        <dbReference type="ChEBI" id="CHEBI:58359"/>
    </ligand>
</feature>
<keyword evidence="6 11" id="KW-0067">ATP-binding</keyword>
<comment type="catalytic activity">
    <reaction evidence="10 11">
        <text>UTP + L-glutamine + ATP + H2O = CTP + L-glutamate + ADP + phosphate + 2 H(+)</text>
        <dbReference type="Rhea" id="RHEA:26426"/>
        <dbReference type="ChEBI" id="CHEBI:15377"/>
        <dbReference type="ChEBI" id="CHEBI:15378"/>
        <dbReference type="ChEBI" id="CHEBI:29985"/>
        <dbReference type="ChEBI" id="CHEBI:30616"/>
        <dbReference type="ChEBI" id="CHEBI:37563"/>
        <dbReference type="ChEBI" id="CHEBI:43474"/>
        <dbReference type="ChEBI" id="CHEBI:46398"/>
        <dbReference type="ChEBI" id="CHEBI:58359"/>
        <dbReference type="ChEBI" id="CHEBI:456216"/>
        <dbReference type="EC" id="6.3.4.2"/>
    </reaction>
</comment>
<feature type="binding site" evidence="11">
    <location>
        <position position="142"/>
    </location>
    <ligand>
        <name>Mg(2+)</name>
        <dbReference type="ChEBI" id="CHEBI:18420"/>
    </ligand>
</feature>
<organism evidence="14 15">
    <name type="scientific">Methermicoccus shengliensis</name>
    <dbReference type="NCBI Taxonomy" id="660064"/>
    <lineage>
        <taxon>Archaea</taxon>
        <taxon>Methanobacteriati</taxon>
        <taxon>Methanobacteriota</taxon>
        <taxon>Stenosarchaea group</taxon>
        <taxon>Methanomicrobia</taxon>
        <taxon>Methanosarcinales</taxon>
        <taxon>Methermicoccaceae</taxon>
        <taxon>Methermicoccus</taxon>
    </lineage>
</organism>
<evidence type="ECO:0000313" key="15">
    <source>
        <dbReference type="Proteomes" id="UP000600363"/>
    </source>
</evidence>
<comment type="catalytic activity">
    <reaction evidence="11">
        <text>UTP + NH4(+) + ATP = CTP + ADP + phosphate + 2 H(+)</text>
        <dbReference type="Rhea" id="RHEA:16597"/>
        <dbReference type="ChEBI" id="CHEBI:15378"/>
        <dbReference type="ChEBI" id="CHEBI:28938"/>
        <dbReference type="ChEBI" id="CHEBI:30616"/>
        <dbReference type="ChEBI" id="CHEBI:37563"/>
        <dbReference type="ChEBI" id="CHEBI:43474"/>
        <dbReference type="ChEBI" id="CHEBI:46398"/>
        <dbReference type="ChEBI" id="CHEBI:456216"/>
    </reaction>
</comment>
<dbReference type="Gene3D" id="3.40.50.880">
    <property type="match status" value="1"/>
</dbReference>
<evidence type="ECO:0000313" key="14">
    <source>
        <dbReference type="EMBL" id="HIH69120.1"/>
    </source>
</evidence>
<dbReference type="GO" id="GO:0046872">
    <property type="term" value="F:metal ion binding"/>
    <property type="evidence" value="ECO:0007669"/>
    <property type="project" value="UniProtKB-KW"/>
</dbReference>
<dbReference type="InterPro" id="IPR017456">
    <property type="entry name" value="CTP_synthase_N"/>
</dbReference>
<keyword evidence="8 11" id="KW-0315">Glutamine amidotransferase</keyword>
<feature type="binding site" evidence="11">
    <location>
        <position position="224"/>
    </location>
    <ligand>
        <name>CTP</name>
        <dbReference type="ChEBI" id="CHEBI:37563"/>
        <note>allosteric inhibitor</note>
    </ligand>
</feature>
<dbReference type="SUPFAM" id="SSF52317">
    <property type="entry name" value="Class I glutamine amidotransferase-like"/>
    <property type="match status" value="1"/>
</dbReference>
<dbReference type="HAMAP" id="MF_01227">
    <property type="entry name" value="PyrG"/>
    <property type="match status" value="1"/>
</dbReference>
<comment type="similarity">
    <text evidence="2 11">Belongs to the CTP synthase family.</text>
</comment>
<proteinExistence type="inferred from homology"/>
<feature type="domain" description="CTP synthase N-terminal" evidence="13">
    <location>
        <begin position="4"/>
        <end position="266"/>
    </location>
</feature>
<dbReference type="NCBIfam" id="TIGR00337">
    <property type="entry name" value="PyrG"/>
    <property type="match status" value="1"/>
</dbReference>
<dbReference type="GO" id="GO:0003883">
    <property type="term" value="F:CTP synthase activity"/>
    <property type="evidence" value="ECO:0007669"/>
    <property type="project" value="UniProtKB-UniRule"/>
</dbReference>
<dbReference type="GO" id="GO:0042802">
    <property type="term" value="F:identical protein binding"/>
    <property type="evidence" value="ECO:0007669"/>
    <property type="project" value="TreeGrafter"/>
</dbReference>
<feature type="binding site" evidence="11">
    <location>
        <position position="242"/>
    </location>
    <ligand>
        <name>ATP</name>
        <dbReference type="ChEBI" id="CHEBI:30616"/>
    </ligand>
</feature>